<keyword evidence="5 6" id="KW-0472">Membrane</keyword>
<evidence type="ECO:0000256" key="3">
    <source>
        <dbReference type="ARBA" id="ARBA00022692"/>
    </source>
</evidence>
<organism evidence="8 9">
    <name type="scientific">Candidatus Uhrbacteria bacterium RIFCSPHIGHO2_02_FULL_60_10</name>
    <dbReference type="NCBI Taxonomy" id="1802392"/>
    <lineage>
        <taxon>Bacteria</taxon>
        <taxon>Candidatus Uhriibacteriota</taxon>
    </lineage>
</organism>
<dbReference type="SUPFAM" id="SSF103481">
    <property type="entry name" value="Multidrug resistance efflux transporter EmrE"/>
    <property type="match status" value="2"/>
</dbReference>
<feature type="transmembrane region" description="Helical" evidence="6">
    <location>
        <begin position="251"/>
        <end position="272"/>
    </location>
</feature>
<feature type="transmembrane region" description="Helical" evidence="6">
    <location>
        <begin position="129"/>
        <end position="148"/>
    </location>
</feature>
<feature type="transmembrane region" description="Helical" evidence="6">
    <location>
        <begin position="278"/>
        <end position="295"/>
    </location>
</feature>
<feature type="transmembrane region" description="Helical" evidence="6">
    <location>
        <begin position="160"/>
        <end position="183"/>
    </location>
</feature>
<comment type="subcellular location">
    <subcellularLocation>
        <location evidence="1">Cell membrane</location>
        <topology evidence="1">Multi-pass membrane protein</topology>
    </subcellularLocation>
</comment>
<evidence type="ECO:0000256" key="6">
    <source>
        <dbReference type="SAM" id="Phobius"/>
    </source>
</evidence>
<dbReference type="PANTHER" id="PTHR32322:SF18">
    <property type="entry name" value="S-ADENOSYLMETHIONINE_S-ADENOSYLHOMOCYSTEINE TRANSPORTER"/>
    <property type="match status" value="1"/>
</dbReference>
<dbReference type="InterPro" id="IPR050638">
    <property type="entry name" value="AA-Vitamin_Transporters"/>
</dbReference>
<dbReference type="PANTHER" id="PTHR32322">
    <property type="entry name" value="INNER MEMBRANE TRANSPORTER"/>
    <property type="match status" value="1"/>
</dbReference>
<dbReference type="GO" id="GO:0005886">
    <property type="term" value="C:plasma membrane"/>
    <property type="evidence" value="ECO:0007669"/>
    <property type="project" value="UniProtKB-SubCell"/>
</dbReference>
<sequence length="308" mass="32348">MNRLTNNAWRFGVGLALSAAFISGTNNFLTKIATTAVKDPVTYTALKNLLVALLFVAIAAGSGVWSEVRALSRRQALTLLAIGIFGGGIPFLLYFTGLTATAAINASLIHKTMFLWVLLLAVPLRKERISLLLAAGAVLLFTANLFVGGFKGFRFNSGEVMILAATLMWAVESLVAKSALAGLSARLVATARMSVGALLLVAVSLSRGGLSAVSAMSPTAWSWTILTSILLAGYVLCWYSALKRLPATVTAALLVPATLVTNLLAAGFLTHALPTRDIVSATLFVAGTAVIIAFVRRPPENVGVECKV</sequence>
<dbReference type="Proteomes" id="UP000177088">
    <property type="component" value="Unassembled WGS sequence"/>
</dbReference>
<feature type="transmembrane region" description="Helical" evidence="6">
    <location>
        <begin position="77"/>
        <end position="96"/>
    </location>
</feature>
<comment type="caution">
    <text evidence="8">The sequence shown here is derived from an EMBL/GenBank/DDBJ whole genome shotgun (WGS) entry which is preliminary data.</text>
</comment>
<dbReference type="EMBL" id="MGEA01000011">
    <property type="protein sequence ID" value="OGL74639.1"/>
    <property type="molecule type" value="Genomic_DNA"/>
</dbReference>
<proteinExistence type="predicted"/>
<feature type="transmembrane region" description="Helical" evidence="6">
    <location>
        <begin position="195"/>
        <end position="214"/>
    </location>
</feature>
<dbReference type="Pfam" id="PF00892">
    <property type="entry name" value="EamA"/>
    <property type="match status" value="2"/>
</dbReference>
<evidence type="ECO:0000256" key="4">
    <source>
        <dbReference type="ARBA" id="ARBA00022989"/>
    </source>
</evidence>
<keyword evidence="3 6" id="KW-0812">Transmembrane</keyword>
<name>A0A1F7U8R5_9BACT</name>
<dbReference type="AlphaFoldDB" id="A0A1F7U8R5"/>
<feature type="transmembrane region" description="Helical" evidence="6">
    <location>
        <begin position="220"/>
        <end position="239"/>
    </location>
</feature>
<evidence type="ECO:0000313" key="9">
    <source>
        <dbReference type="Proteomes" id="UP000177088"/>
    </source>
</evidence>
<evidence type="ECO:0000256" key="5">
    <source>
        <dbReference type="ARBA" id="ARBA00023136"/>
    </source>
</evidence>
<feature type="transmembrane region" description="Helical" evidence="6">
    <location>
        <begin position="46"/>
        <end position="65"/>
    </location>
</feature>
<evidence type="ECO:0000313" key="8">
    <source>
        <dbReference type="EMBL" id="OGL74639.1"/>
    </source>
</evidence>
<protein>
    <recommendedName>
        <fullName evidence="7">EamA domain-containing protein</fullName>
    </recommendedName>
</protein>
<reference evidence="8 9" key="1">
    <citation type="journal article" date="2016" name="Nat. Commun.">
        <title>Thousands of microbial genomes shed light on interconnected biogeochemical processes in an aquifer system.</title>
        <authorList>
            <person name="Anantharaman K."/>
            <person name="Brown C.T."/>
            <person name="Hug L.A."/>
            <person name="Sharon I."/>
            <person name="Castelle C.J."/>
            <person name="Probst A.J."/>
            <person name="Thomas B.C."/>
            <person name="Singh A."/>
            <person name="Wilkins M.J."/>
            <person name="Karaoz U."/>
            <person name="Brodie E.L."/>
            <person name="Williams K.H."/>
            <person name="Hubbard S.S."/>
            <person name="Banfield J.F."/>
        </authorList>
    </citation>
    <scope>NUCLEOTIDE SEQUENCE [LARGE SCALE GENOMIC DNA]</scope>
</reference>
<feature type="transmembrane region" description="Helical" evidence="6">
    <location>
        <begin position="102"/>
        <end position="122"/>
    </location>
</feature>
<accession>A0A1F7U8R5</accession>
<feature type="domain" description="EamA" evidence="7">
    <location>
        <begin position="11"/>
        <end position="147"/>
    </location>
</feature>
<evidence type="ECO:0000256" key="1">
    <source>
        <dbReference type="ARBA" id="ARBA00004651"/>
    </source>
</evidence>
<keyword evidence="4 6" id="KW-1133">Transmembrane helix</keyword>
<dbReference type="InterPro" id="IPR037185">
    <property type="entry name" value="EmrE-like"/>
</dbReference>
<keyword evidence="2" id="KW-1003">Cell membrane</keyword>
<evidence type="ECO:0000259" key="7">
    <source>
        <dbReference type="Pfam" id="PF00892"/>
    </source>
</evidence>
<gene>
    <name evidence="8" type="ORF">A3C96_04270</name>
</gene>
<evidence type="ECO:0000256" key="2">
    <source>
        <dbReference type="ARBA" id="ARBA00022475"/>
    </source>
</evidence>
<dbReference type="InterPro" id="IPR000620">
    <property type="entry name" value="EamA_dom"/>
</dbReference>
<feature type="domain" description="EamA" evidence="7">
    <location>
        <begin position="157"/>
        <end position="292"/>
    </location>
</feature>